<proteinExistence type="predicted"/>
<feature type="compositionally biased region" description="Low complexity" evidence="1">
    <location>
        <begin position="67"/>
        <end position="97"/>
    </location>
</feature>
<feature type="compositionally biased region" description="Low complexity" evidence="1">
    <location>
        <begin position="105"/>
        <end position="136"/>
    </location>
</feature>
<dbReference type="EMBL" id="FN430086">
    <property type="protein sequence ID" value="CAZ81727.1"/>
    <property type="molecule type" value="Genomic_DNA"/>
</dbReference>
<evidence type="ECO:0000256" key="2">
    <source>
        <dbReference type="SAM" id="SignalP"/>
    </source>
</evidence>
<accession>D5GB34</accession>
<feature type="region of interest" description="Disordered" evidence="1">
    <location>
        <begin position="60"/>
        <end position="136"/>
    </location>
</feature>
<dbReference type="HOGENOM" id="CLU_1373101_0_0_1"/>
<gene>
    <name evidence="3" type="ORF">GSTUM_00005431001</name>
</gene>
<dbReference type="KEGG" id="tml:GSTUM_00005431001"/>
<protein>
    <submittedName>
        <fullName evidence="3">(Perigord truffle) hypothetical protein</fullName>
    </submittedName>
</protein>
<dbReference type="GeneID" id="9187968"/>
<keyword evidence="4" id="KW-1185">Reference proteome</keyword>
<name>D5GB34_TUBMM</name>
<dbReference type="RefSeq" id="XP_002837536.1">
    <property type="nucleotide sequence ID" value="XM_002837490.1"/>
</dbReference>
<feature type="chain" id="PRO_5003072636" evidence="2">
    <location>
        <begin position="26"/>
        <end position="199"/>
    </location>
</feature>
<dbReference type="InParanoid" id="D5GB34"/>
<sequence>MSRRSLSLLSSLLFVLLLFTPTILADSEQQFQELARDVPQDRLHAALHDYNGAKFKHVKLAKRQSNTTTTSSPPSTPPTTTALSVTPTSRPSSASPTTRPPTTTPEPATTAPSAAPKRGTTSLTSRLTRTVTGPDGVATFTDVTVVVATPTDEAAAAPEETSSSTAPPGSPGLQNVGLRVSGGDSAIVAVIAALGFFML</sequence>
<dbReference type="AlphaFoldDB" id="D5GB34"/>
<reference evidence="3 4" key="1">
    <citation type="journal article" date="2010" name="Nature">
        <title>Perigord black truffle genome uncovers evolutionary origins and mechanisms of symbiosis.</title>
        <authorList>
            <person name="Martin F."/>
            <person name="Kohler A."/>
            <person name="Murat C."/>
            <person name="Balestrini R."/>
            <person name="Coutinho P.M."/>
            <person name="Jaillon O."/>
            <person name="Montanini B."/>
            <person name="Morin E."/>
            <person name="Noel B."/>
            <person name="Percudani R."/>
            <person name="Porcel B."/>
            <person name="Rubini A."/>
            <person name="Amicucci A."/>
            <person name="Amselem J."/>
            <person name="Anthouard V."/>
            <person name="Arcioni S."/>
            <person name="Artiguenave F."/>
            <person name="Aury J.M."/>
            <person name="Ballario P."/>
            <person name="Bolchi A."/>
            <person name="Brenna A."/>
            <person name="Brun A."/>
            <person name="Buee M."/>
            <person name="Cantarel B."/>
            <person name="Chevalier G."/>
            <person name="Couloux A."/>
            <person name="Da Silva C."/>
            <person name="Denoeud F."/>
            <person name="Duplessis S."/>
            <person name="Ghignone S."/>
            <person name="Hilselberger B."/>
            <person name="Iotti M."/>
            <person name="Marcais B."/>
            <person name="Mello A."/>
            <person name="Miranda M."/>
            <person name="Pacioni G."/>
            <person name="Quesneville H."/>
            <person name="Riccioni C."/>
            <person name="Ruotolo R."/>
            <person name="Splivallo R."/>
            <person name="Stocchi V."/>
            <person name="Tisserant E."/>
            <person name="Viscomi A.R."/>
            <person name="Zambonelli A."/>
            <person name="Zampieri E."/>
            <person name="Henrissat B."/>
            <person name="Lebrun M.H."/>
            <person name="Paolocci F."/>
            <person name="Bonfante P."/>
            <person name="Ottonello S."/>
            <person name="Wincker P."/>
        </authorList>
    </citation>
    <scope>NUCLEOTIDE SEQUENCE [LARGE SCALE GENOMIC DNA]</scope>
    <source>
        <strain evidence="3 4">Mel28</strain>
    </source>
</reference>
<organism evidence="3 4">
    <name type="scientific">Tuber melanosporum (strain Mel28)</name>
    <name type="common">Perigord black truffle</name>
    <dbReference type="NCBI Taxonomy" id="656061"/>
    <lineage>
        <taxon>Eukaryota</taxon>
        <taxon>Fungi</taxon>
        <taxon>Dikarya</taxon>
        <taxon>Ascomycota</taxon>
        <taxon>Pezizomycotina</taxon>
        <taxon>Pezizomycetes</taxon>
        <taxon>Pezizales</taxon>
        <taxon>Tuberaceae</taxon>
        <taxon>Tuber</taxon>
    </lineage>
</organism>
<dbReference type="Proteomes" id="UP000006911">
    <property type="component" value="Unassembled WGS sequence"/>
</dbReference>
<keyword evidence="2" id="KW-0732">Signal</keyword>
<feature type="signal peptide" evidence="2">
    <location>
        <begin position="1"/>
        <end position="25"/>
    </location>
</feature>
<evidence type="ECO:0000256" key="1">
    <source>
        <dbReference type="SAM" id="MobiDB-lite"/>
    </source>
</evidence>
<evidence type="ECO:0000313" key="4">
    <source>
        <dbReference type="Proteomes" id="UP000006911"/>
    </source>
</evidence>
<evidence type="ECO:0000313" key="3">
    <source>
        <dbReference type="EMBL" id="CAZ81727.1"/>
    </source>
</evidence>